<dbReference type="EMBL" id="GL453640">
    <property type="protein sequence ID" value="EFN75808.1"/>
    <property type="molecule type" value="Genomic_DNA"/>
</dbReference>
<dbReference type="InParanoid" id="E2C8B8"/>
<proteinExistence type="predicted"/>
<reference evidence="1 2" key="1">
    <citation type="journal article" date="2010" name="Science">
        <title>Genomic comparison of the ants Camponotus floridanus and Harpegnathos saltator.</title>
        <authorList>
            <person name="Bonasio R."/>
            <person name="Zhang G."/>
            <person name="Ye C."/>
            <person name="Mutti N.S."/>
            <person name="Fang X."/>
            <person name="Qin N."/>
            <person name="Donahue G."/>
            <person name="Yang P."/>
            <person name="Li Q."/>
            <person name="Li C."/>
            <person name="Zhang P."/>
            <person name="Huang Z."/>
            <person name="Berger S.L."/>
            <person name="Reinberg D."/>
            <person name="Wang J."/>
            <person name="Liebig J."/>
        </authorList>
    </citation>
    <scope>NUCLEOTIDE SEQUENCE [LARGE SCALE GENOMIC DNA]</scope>
    <source>
        <strain evidence="1 2">R22 G/1</strain>
    </source>
</reference>
<protein>
    <submittedName>
        <fullName evidence="1">Uncharacterized protein</fullName>
    </submittedName>
</protein>
<evidence type="ECO:0000313" key="2">
    <source>
        <dbReference type="Proteomes" id="UP000008237"/>
    </source>
</evidence>
<organism evidence="2">
    <name type="scientific">Harpegnathos saltator</name>
    <name type="common">Jerdon's jumping ant</name>
    <dbReference type="NCBI Taxonomy" id="610380"/>
    <lineage>
        <taxon>Eukaryota</taxon>
        <taxon>Metazoa</taxon>
        <taxon>Ecdysozoa</taxon>
        <taxon>Arthropoda</taxon>
        <taxon>Hexapoda</taxon>
        <taxon>Insecta</taxon>
        <taxon>Pterygota</taxon>
        <taxon>Neoptera</taxon>
        <taxon>Endopterygota</taxon>
        <taxon>Hymenoptera</taxon>
        <taxon>Apocrita</taxon>
        <taxon>Aculeata</taxon>
        <taxon>Formicoidea</taxon>
        <taxon>Formicidae</taxon>
        <taxon>Ponerinae</taxon>
        <taxon>Ponerini</taxon>
        <taxon>Harpegnathos</taxon>
    </lineage>
</organism>
<dbReference type="Proteomes" id="UP000008237">
    <property type="component" value="Unassembled WGS sequence"/>
</dbReference>
<evidence type="ECO:0000313" key="1">
    <source>
        <dbReference type="EMBL" id="EFN75808.1"/>
    </source>
</evidence>
<name>E2C8B8_HARSA</name>
<keyword evidence="2" id="KW-1185">Reference proteome</keyword>
<accession>E2C8B8</accession>
<dbReference type="AlphaFoldDB" id="E2C8B8"/>
<gene>
    <name evidence="1" type="ORF">EAI_00487</name>
</gene>
<sequence>MLYVADGLMNGVSLGKIELLQLLKNYVERCKLLFIGLQTVYAIVLNKLMRVQQIVRTATMLEKFDMANYNSVSTLRDPHAVLR</sequence>